<name>A0A0E9VNV8_ANGAN</name>
<accession>A0A0E9VNV8</accession>
<proteinExistence type="predicted"/>
<dbReference type="EMBL" id="GBXM01029659">
    <property type="protein sequence ID" value="JAH78918.1"/>
    <property type="molecule type" value="Transcribed_RNA"/>
</dbReference>
<sequence>MSAPMASPVTIPFWIGGSLTGQRCFSPDLSSRLSVLAWLVSPSAPLCC</sequence>
<organism evidence="1">
    <name type="scientific">Anguilla anguilla</name>
    <name type="common">European freshwater eel</name>
    <name type="synonym">Muraena anguilla</name>
    <dbReference type="NCBI Taxonomy" id="7936"/>
    <lineage>
        <taxon>Eukaryota</taxon>
        <taxon>Metazoa</taxon>
        <taxon>Chordata</taxon>
        <taxon>Craniata</taxon>
        <taxon>Vertebrata</taxon>
        <taxon>Euteleostomi</taxon>
        <taxon>Actinopterygii</taxon>
        <taxon>Neopterygii</taxon>
        <taxon>Teleostei</taxon>
        <taxon>Anguilliformes</taxon>
        <taxon>Anguillidae</taxon>
        <taxon>Anguilla</taxon>
    </lineage>
</organism>
<dbReference type="AlphaFoldDB" id="A0A0E9VNV8"/>
<evidence type="ECO:0000313" key="1">
    <source>
        <dbReference type="EMBL" id="JAH78918.1"/>
    </source>
</evidence>
<reference evidence="1" key="2">
    <citation type="journal article" date="2015" name="Fish Shellfish Immunol.">
        <title>Early steps in the European eel (Anguilla anguilla)-Vibrio vulnificus interaction in the gills: Role of the RtxA13 toxin.</title>
        <authorList>
            <person name="Callol A."/>
            <person name="Pajuelo D."/>
            <person name="Ebbesson L."/>
            <person name="Teles M."/>
            <person name="MacKenzie S."/>
            <person name="Amaro C."/>
        </authorList>
    </citation>
    <scope>NUCLEOTIDE SEQUENCE</scope>
</reference>
<protein>
    <submittedName>
        <fullName evidence="1">Uncharacterized protein</fullName>
    </submittedName>
</protein>
<reference evidence="1" key="1">
    <citation type="submission" date="2014-11" db="EMBL/GenBank/DDBJ databases">
        <authorList>
            <person name="Amaro Gonzalez C."/>
        </authorList>
    </citation>
    <scope>NUCLEOTIDE SEQUENCE</scope>
</reference>